<dbReference type="Gene3D" id="3.30.1280.10">
    <property type="entry name" value="Phosphoribosylformylglycinamidine synthase subunit PurS"/>
    <property type="match status" value="1"/>
</dbReference>
<comment type="catalytic activity">
    <reaction evidence="6">
        <text>N(2)-formyl-N(1)-(5-phospho-beta-D-ribosyl)glycinamide + L-glutamine + ATP + H2O = 2-formamido-N(1)-(5-O-phospho-beta-D-ribosyl)acetamidine + L-glutamate + ADP + phosphate + H(+)</text>
        <dbReference type="Rhea" id="RHEA:17129"/>
        <dbReference type="ChEBI" id="CHEBI:15377"/>
        <dbReference type="ChEBI" id="CHEBI:15378"/>
        <dbReference type="ChEBI" id="CHEBI:29985"/>
        <dbReference type="ChEBI" id="CHEBI:30616"/>
        <dbReference type="ChEBI" id="CHEBI:43474"/>
        <dbReference type="ChEBI" id="CHEBI:58359"/>
        <dbReference type="ChEBI" id="CHEBI:147286"/>
        <dbReference type="ChEBI" id="CHEBI:147287"/>
        <dbReference type="ChEBI" id="CHEBI:456216"/>
        <dbReference type="EC" id="6.3.5.3"/>
    </reaction>
</comment>
<comment type="subcellular location">
    <subcellularLocation>
        <location evidence="6">Cytoplasm</location>
    </subcellularLocation>
</comment>
<accession>A0A1G6Q2V2</accession>
<reference evidence="7 9" key="1">
    <citation type="submission" date="2016-10" db="EMBL/GenBank/DDBJ databases">
        <authorList>
            <person name="de Groot N.N."/>
        </authorList>
    </citation>
    <scope>NUCLEOTIDE SEQUENCE [LARGE SCALE GENOMIC DNA]</scope>
    <source>
        <strain evidence="7 9">WG14</strain>
    </source>
</reference>
<comment type="subunit">
    <text evidence="6">Part of the FGAM synthase complex composed of 1 PurL, 1 PurQ and 2 PurS subunits.</text>
</comment>
<dbReference type="STRING" id="28234.SAMN04488588_1955"/>
<dbReference type="GO" id="GO:0005524">
    <property type="term" value="F:ATP binding"/>
    <property type="evidence" value="ECO:0007669"/>
    <property type="project" value="UniProtKB-UniRule"/>
</dbReference>
<reference evidence="8 10" key="2">
    <citation type="submission" date="2019-04" db="EMBL/GenBank/DDBJ databases">
        <title>Draft genome sequence data and analysis of a Fermenting Bacterium, Geotoga petraea strain HO-Geo1, isolated from heavy-oil petroleum reservoir in Russia.</title>
        <authorList>
            <person name="Grouzdev D.S."/>
            <person name="Semenova E.M."/>
            <person name="Sokolova D.S."/>
            <person name="Tourova T.P."/>
            <person name="Poltaraus A.B."/>
            <person name="Nazina T.N."/>
        </authorList>
    </citation>
    <scope>NUCLEOTIDE SEQUENCE [LARGE SCALE GENOMIC DNA]</scope>
    <source>
        <strain evidence="8 10">HO-Geo1</strain>
    </source>
</reference>
<dbReference type="UniPathway" id="UPA00074">
    <property type="reaction ID" value="UER00128"/>
</dbReference>
<comment type="function">
    <text evidence="6">Part of the phosphoribosylformylglycinamidine synthase complex involved in the purines biosynthetic pathway. Catalyzes the ATP-dependent conversion of formylglycinamide ribonucleotide (FGAR) and glutamine to yield formylglycinamidine ribonucleotide (FGAM) and glutamate. The FGAM synthase complex is composed of three subunits. PurQ produces an ammonia molecule by converting glutamine to glutamate. PurL transfers the ammonia molecule to FGAR to form FGAM in an ATP-dependent manner. PurS interacts with PurQ and PurL and is thought to assist in the transfer of the ammonia molecule from PurQ to PurL.</text>
</comment>
<comment type="similarity">
    <text evidence="6">Belongs to the PurS family.</text>
</comment>
<keyword evidence="1 6" id="KW-0963">Cytoplasm</keyword>
<keyword evidence="3 6" id="KW-0547">Nucleotide-binding</keyword>
<dbReference type="PANTHER" id="PTHR34696:SF1">
    <property type="entry name" value="PHOSPHORIBOSYLFORMYLGLYCINAMIDINE SYNTHASE SUBUNIT PURS"/>
    <property type="match status" value="1"/>
</dbReference>
<comment type="pathway">
    <text evidence="6">Purine metabolism; IMP biosynthesis via de novo pathway; 5-amino-1-(5-phospho-D-ribosyl)imidazole from N(2)-formyl-N(1)-(5-phospho-D-ribosyl)glycinamide: step 1/2.</text>
</comment>
<evidence type="ECO:0000313" key="8">
    <source>
        <dbReference type="EMBL" id="TGG86997.1"/>
    </source>
</evidence>
<dbReference type="EMBL" id="FMYV01000010">
    <property type="protein sequence ID" value="SDC86264.1"/>
    <property type="molecule type" value="Genomic_DNA"/>
</dbReference>
<evidence type="ECO:0000313" key="10">
    <source>
        <dbReference type="Proteomes" id="UP000297288"/>
    </source>
</evidence>
<proteinExistence type="inferred from homology"/>
<dbReference type="GO" id="GO:0004642">
    <property type="term" value="F:phosphoribosylformylglycinamidine synthase activity"/>
    <property type="evidence" value="ECO:0007669"/>
    <property type="project" value="UniProtKB-UniRule"/>
</dbReference>
<evidence type="ECO:0000313" key="7">
    <source>
        <dbReference type="EMBL" id="SDC86264.1"/>
    </source>
</evidence>
<keyword evidence="4 6" id="KW-0658">Purine biosynthesis</keyword>
<protein>
    <recommendedName>
        <fullName evidence="6">Phosphoribosylformylglycinamidine synthase subunit PurS</fullName>
        <shortName evidence="6">FGAM synthase</shortName>
        <ecNumber evidence="6">6.3.5.3</ecNumber>
    </recommendedName>
    <alternativeName>
        <fullName evidence="6">Formylglycinamide ribonucleotide amidotransferase subunit III</fullName>
        <shortName evidence="6">FGAR amidotransferase III</shortName>
        <shortName evidence="6">FGAR-AT III</shortName>
    </alternativeName>
    <alternativeName>
        <fullName evidence="6">Phosphoribosylformylglycinamidine synthase subunit III</fullName>
    </alternativeName>
</protein>
<keyword evidence="9" id="KW-1185">Reference proteome</keyword>
<evidence type="ECO:0000313" key="9">
    <source>
        <dbReference type="Proteomes" id="UP000199322"/>
    </source>
</evidence>
<dbReference type="PANTHER" id="PTHR34696">
    <property type="entry name" value="PHOSPHORIBOSYLFORMYLGLYCINAMIDINE SYNTHASE SUBUNIT PURS"/>
    <property type="match status" value="1"/>
</dbReference>
<sequence length="87" mass="9845">MNKFDFEVKISLKKGILDTQGMATEKVLKRMGYNINSINFGKDIKFSLESKDENSARKIAEQIAHGVLTNPVLETYELNIIKPEGEN</sequence>
<evidence type="ECO:0000256" key="1">
    <source>
        <dbReference type="ARBA" id="ARBA00022490"/>
    </source>
</evidence>
<evidence type="ECO:0000256" key="5">
    <source>
        <dbReference type="ARBA" id="ARBA00022840"/>
    </source>
</evidence>
<name>A0A1G6Q2V2_9BACT</name>
<dbReference type="EC" id="6.3.5.3" evidence="6"/>
<dbReference type="EMBL" id="SRME01000006">
    <property type="protein sequence ID" value="TGG86997.1"/>
    <property type="molecule type" value="Genomic_DNA"/>
</dbReference>
<gene>
    <name evidence="6" type="primary">purS</name>
    <name evidence="8" type="ORF">E4650_09080</name>
    <name evidence="7" type="ORF">SAMN04488588_1955</name>
</gene>
<keyword evidence="2 6" id="KW-0436">Ligase</keyword>
<dbReference type="OrthoDB" id="9799101at2"/>
<dbReference type="InterPro" id="IPR036604">
    <property type="entry name" value="PurS-like_sf"/>
</dbReference>
<dbReference type="GO" id="GO:0006189">
    <property type="term" value="P:'de novo' IMP biosynthetic process"/>
    <property type="evidence" value="ECO:0007669"/>
    <property type="project" value="UniProtKB-UniRule"/>
</dbReference>
<evidence type="ECO:0000256" key="2">
    <source>
        <dbReference type="ARBA" id="ARBA00022598"/>
    </source>
</evidence>
<dbReference type="NCBIfam" id="TIGR00302">
    <property type="entry name" value="phosphoribosylformylglycinamidine synthase subunit PurS"/>
    <property type="match status" value="1"/>
</dbReference>
<dbReference type="SUPFAM" id="SSF82697">
    <property type="entry name" value="PurS-like"/>
    <property type="match status" value="1"/>
</dbReference>
<dbReference type="HAMAP" id="MF_01926">
    <property type="entry name" value="PurS"/>
    <property type="match status" value="1"/>
</dbReference>
<evidence type="ECO:0000256" key="4">
    <source>
        <dbReference type="ARBA" id="ARBA00022755"/>
    </source>
</evidence>
<organism evidence="7 9">
    <name type="scientific">Geotoga petraea</name>
    <dbReference type="NCBI Taxonomy" id="28234"/>
    <lineage>
        <taxon>Bacteria</taxon>
        <taxon>Thermotogati</taxon>
        <taxon>Thermotogota</taxon>
        <taxon>Thermotogae</taxon>
        <taxon>Petrotogales</taxon>
        <taxon>Petrotogaceae</taxon>
        <taxon>Geotoga</taxon>
    </lineage>
</organism>
<keyword evidence="5 6" id="KW-0067">ATP-binding</keyword>
<dbReference type="AlphaFoldDB" id="A0A1G6Q2V2"/>
<dbReference type="InterPro" id="IPR003850">
    <property type="entry name" value="PurS"/>
</dbReference>
<dbReference type="RefSeq" id="WP_091405410.1">
    <property type="nucleotide sequence ID" value="NZ_FMYV01000010.1"/>
</dbReference>
<dbReference type="Proteomes" id="UP000199322">
    <property type="component" value="Unassembled WGS sequence"/>
</dbReference>
<evidence type="ECO:0000256" key="6">
    <source>
        <dbReference type="HAMAP-Rule" id="MF_01926"/>
    </source>
</evidence>
<dbReference type="Pfam" id="PF02700">
    <property type="entry name" value="PurS"/>
    <property type="match status" value="1"/>
</dbReference>
<evidence type="ECO:0000256" key="3">
    <source>
        <dbReference type="ARBA" id="ARBA00022741"/>
    </source>
</evidence>
<dbReference type="GO" id="GO:0005737">
    <property type="term" value="C:cytoplasm"/>
    <property type="evidence" value="ECO:0007669"/>
    <property type="project" value="UniProtKB-SubCell"/>
</dbReference>
<dbReference type="Proteomes" id="UP000297288">
    <property type="component" value="Unassembled WGS sequence"/>
</dbReference>